<protein>
    <submittedName>
        <fullName evidence="2">Uncharacterized protein</fullName>
    </submittedName>
</protein>
<dbReference type="AlphaFoldDB" id="A0A5B0P345"/>
<keyword evidence="3" id="KW-1185">Reference proteome</keyword>
<evidence type="ECO:0000313" key="2">
    <source>
        <dbReference type="EMBL" id="KAA1094900.1"/>
    </source>
</evidence>
<organism evidence="2 3">
    <name type="scientific">Puccinia graminis f. sp. tritici</name>
    <dbReference type="NCBI Taxonomy" id="56615"/>
    <lineage>
        <taxon>Eukaryota</taxon>
        <taxon>Fungi</taxon>
        <taxon>Dikarya</taxon>
        <taxon>Basidiomycota</taxon>
        <taxon>Pucciniomycotina</taxon>
        <taxon>Pucciniomycetes</taxon>
        <taxon>Pucciniales</taxon>
        <taxon>Pucciniaceae</taxon>
        <taxon>Puccinia</taxon>
    </lineage>
</organism>
<accession>A0A5B0P345</accession>
<reference evidence="2 3" key="1">
    <citation type="submission" date="2019-05" db="EMBL/GenBank/DDBJ databases">
        <title>Emergence of the Ug99 lineage of the wheat stem rust pathogen through somatic hybridization.</title>
        <authorList>
            <person name="Li F."/>
            <person name="Upadhyaya N.M."/>
            <person name="Sperschneider J."/>
            <person name="Matny O."/>
            <person name="Nguyen-Phuc H."/>
            <person name="Mago R."/>
            <person name="Raley C."/>
            <person name="Miller M.E."/>
            <person name="Silverstein K.A.T."/>
            <person name="Henningsen E."/>
            <person name="Hirsch C.D."/>
            <person name="Visser B."/>
            <person name="Pretorius Z.A."/>
            <person name="Steffenson B.J."/>
            <person name="Schwessinger B."/>
            <person name="Dodds P.N."/>
            <person name="Figueroa M."/>
        </authorList>
    </citation>
    <scope>NUCLEOTIDE SEQUENCE [LARGE SCALE GENOMIC DNA]</scope>
    <source>
        <strain evidence="2">21-0</strain>
    </source>
</reference>
<evidence type="ECO:0000313" key="3">
    <source>
        <dbReference type="Proteomes" id="UP000324748"/>
    </source>
</evidence>
<dbReference type="Proteomes" id="UP000324748">
    <property type="component" value="Unassembled WGS sequence"/>
</dbReference>
<dbReference type="EMBL" id="VSWC01000079">
    <property type="protein sequence ID" value="KAA1094900.1"/>
    <property type="molecule type" value="Genomic_DNA"/>
</dbReference>
<proteinExistence type="predicted"/>
<evidence type="ECO:0000256" key="1">
    <source>
        <dbReference type="SAM" id="MobiDB-lite"/>
    </source>
</evidence>
<gene>
    <name evidence="2" type="ORF">PGT21_032386</name>
</gene>
<comment type="caution">
    <text evidence="2">The sequence shown here is derived from an EMBL/GenBank/DDBJ whole genome shotgun (WGS) entry which is preliminary data.</text>
</comment>
<sequence>MCPSESLPMCLGVNSWSISHVAAQPASPTGPRTLEPPADAAPGGGGMECTSNSTDGSLPHTLSRRADPSSISKPQTSSNGLRPTGKRAKRDHKLDCSWSRVTLTLQHHQHLRLT</sequence>
<feature type="region of interest" description="Disordered" evidence="1">
    <location>
        <begin position="22"/>
        <end position="93"/>
    </location>
</feature>
<name>A0A5B0P345_PUCGR</name>
<feature type="compositionally biased region" description="Polar residues" evidence="1">
    <location>
        <begin position="69"/>
        <end position="81"/>
    </location>
</feature>